<name>A0A2J6R0Q8_HYAVF</name>
<dbReference type="AlphaFoldDB" id="A0A2J6R0Q8"/>
<dbReference type="InterPro" id="IPR052895">
    <property type="entry name" value="HetReg/Transcr_Mod"/>
</dbReference>
<protein>
    <submittedName>
        <fullName evidence="2">Heterokaryon incompatibility</fullName>
    </submittedName>
</protein>
<dbReference type="PANTHER" id="PTHR24148:SF73">
    <property type="entry name" value="HET DOMAIN PROTEIN (AFU_ORTHOLOGUE AFUA_8G01020)"/>
    <property type="match status" value="1"/>
</dbReference>
<reference evidence="2 3" key="1">
    <citation type="submission" date="2016-04" db="EMBL/GenBank/DDBJ databases">
        <title>A degradative enzymes factory behind the ericoid mycorrhizal symbiosis.</title>
        <authorList>
            <consortium name="DOE Joint Genome Institute"/>
            <person name="Martino E."/>
            <person name="Morin E."/>
            <person name="Grelet G."/>
            <person name="Kuo A."/>
            <person name="Kohler A."/>
            <person name="Daghino S."/>
            <person name="Barry K."/>
            <person name="Choi C."/>
            <person name="Cichocki N."/>
            <person name="Clum A."/>
            <person name="Copeland A."/>
            <person name="Hainaut M."/>
            <person name="Haridas S."/>
            <person name="Labutti K."/>
            <person name="Lindquist E."/>
            <person name="Lipzen A."/>
            <person name="Khouja H.-R."/>
            <person name="Murat C."/>
            <person name="Ohm R."/>
            <person name="Olson A."/>
            <person name="Spatafora J."/>
            <person name="Veneault-Fourrey C."/>
            <person name="Henrissat B."/>
            <person name="Grigoriev I."/>
            <person name="Martin F."/>
            <person name="Perotto S."/>
        </authorList>
    </citation>
    <scope>NUCLEOTIDE SEQUENCE [LARGE SCALE GENOMIC DNA]</scope>
    <source>
        <strain evidence="2 3">F</strain>
    </source>
</reference>
<dbReference type="Proteomes" id="UP000235786">
    <property type="component" value="Unassembled WGS sequence"/>
</dbReference>
<organism evidence="2 3">
    <name type="scientific">Hyaloscypha variabilis (strain UAMH 11265 / GT02V1 / F)</name>
    <name type="common">Meliniomyces variabilis</name>
    <dbReference type="NCBI Taxonomy" id="1149755"/>
    <lineage>
        <taxon>Eukaryota</taxon>
        <taxon>Fungi</taxon>
        <taxon>Dikarya</taxon>
        <taxon>Ascomycota</taxon>
        <taxon>Pezizomycotina</taxon>
        <taxon>Leotiomycetes</taxon>
        <taxon>Helotiales</taxon>
        <taxon>Hyaloscyphaceae</taxon>
        <taxon>Hyaloscypha</taxon>
        <taxon>Hyaloscypha variabilis</taxon>
    </lineage>
</organism>
<proteinExistence type="predicted"/>
<dbReference type="Pfam" id="PF06985">
    <property type="entry name" value="HET"/>
    <property type="match status" value="1"/>
</dbReference>
<feature type="non-terminal residue" evidence="2">
    <location>
        <position position="138"/>
    </location>
</feature>
<dbReference type="OrthoDB" id="3556528at2759"/>
<dbReference type="InterPro" id="IPR010730">
    <property type="entry name" value="HET"/>
</dbReference>
<evidence type="ECO:0000313" key="2">
    <source>
        <dbReference type="EMBL" id="PMD32104.1"/>
    </source>
</evidence>
<gene>
    <name evidence="2" type="ORF">L207DRAFT_385855</name>
</gene>
<sequence>NYTALSYVWGDANDLTTISTDGRPLRITTSLECALRHLRDTKRALNVWADGICINQQDETEKGRQVQQMGRVYETAAHTVIFLGEGNPAANSLLSIILSHSDDDSPIDDEDRIKALNYILQSPWFYRVWIFQELVLSK</sequence>
<dbReference type="EMBL" id="KZ613960">
    <property type="protein sequence ID" value="PMD32104.1"/>
    <property type="molecule type" value="Genomic_DNA"/>
</dbReference>
<dbReference type="PANTHER" id="PTHR24148">
    <property type="entry name" value="ANKYRIN REPEAT DOMAIN-CONTAINING PROTEIN 39 HOMOLOG-RELATED"/>
    <property type="match status" value="1"/>
</dbReference>
<feature type="non-terminal residue" evidence="2">
    <location>
        <position position="1"/>
    </location>
</feature>
<keyword evidence="3" id="KW-1185">Reference proteome</keyword>
<feature type="domain" description="Heterokaryon incompatibility" evidence="1">
    <location>
        <begin position="2"/>
        <end position="133"/>
    </location>
</feature>
<evidence type="ECO:0000313" key="3">
    <source>
        <dbReference type="Proteomes" id="UP000235786"/>
    </source>
</evidence>
<accession>A0A2J6R0Q8</accession>
<dbReference type="STRING" id="1149755.A0A2J6R0Q8"/>
<evidence type="ECO:0000259" key="1">
    <source>
        <dbReference type="Pfam" id="PF06985"/>
    </source>
</evidence>